<dbReference type="NCBIfam" id="NF008183">
    <property type="entry name" value="PRK10933.1"/>
    <property type="match status" value="1"/>
</dbReference>
<comment type="caution">
    <text evidence="3">The sequence shown here is derived from an EMBL/GenBank/DDBJ whole genome shotgun (WGS) entry which is preliminary data.</text>
</comment>
<dbReference type="RefSeq" id="WP_272134480.1">
    <property type="nucleotide sequence ID" value="NZ_JAQNDM010000001.1"/>
</dbReference>
<dbReference type="Gene3D" id="3.20.20.80">
    <property type="entry name" value="Glycosidases"/>
    <property type="match status" value="1"/>
</dbReference>
<name>A0ABT5D4R8_9BACT</name>
<feature type="domain" description="Glycosyl hydrolase family 13 catalytic" evidence="2">
    <location>
        <begin position="20"/>
        <end position="429"/>
    </location>
</feature>
<dbReference type="InterPro" id="IPR006047">
    <property type="entry name" value="GH13_cat_dom"/>
</dbReference>
<reference evidence="3 4" key="1">
    <citation type="submission" date="2022-11" db="EMBL/GenBank/DDBJ databases">
        <title>Minimal conservation of predation-associated metabolite biosynthetic gene clusters underscores biosynthetic potential of Myxococcota including descriptions for ten novel species: Archangium lansinium sp. nov., Myxococcus landrumus sp. nov., Nannocystis bai.</title>
        <authorList>
            <person name="Ahearne A."/>
            <person name="Stevens C."/>
            <person name="Dowd S."/>
        </authorList>
    </citation>
    <scope>NUCLEOTIDE SEQUENCE [LARGE SCALE GENOMIC DNA]</scope>
    <source>
        <strain evidence="3 4">NCWAL01</strain>
    </source>
</reference>
<sequence length="565" mass="65263">MPPPNPPPHIPWWKDAIVYQIYPRSFQDSNGDGIGDLRGIIRRLDYLKRLGVDVLWLSPIYASPNDDNGYDISDYRAIMPEFGSMADFEELLREAHARGLKIMLDLVVNHTSDEHPWFIESRASPQSNKRDYYIWKQGQNGQPPTRWQSYFSGPVWEKDERSGEFYLHLFSRKQPDLNWENPAVRREVHDMMRFWLDKGVDGWRMDTINMLSKPPHYPEGQPIPGTTLTEGQPHFLNGPRIHEFLQEMHREVLAHYDVMTVGETPGVTPAEGALYCGQERDELNMVFHFEHVFLGDETAERGKWSNPPLRLPDIKRVLARWQTELHGRGWNSLYWDNHDQPRAVSRFGNDREYRVESAKMLCTVLLFMQGTPYIYQGQELGMTNVSFESISHYKDIETLNAYKVLRDEHGWDDARVLAGVYARGRDNARTPMHWSGGKNAGFTEGTPWIALNPNYPDINAEAAEAEPHSVWHHYRDVIALRKALPVVRDGTFTLLDPEHPTVFSYIREDAHTRLLVVGHFHGQTEAYRIPPEFVGGAVLSNNYPSLEGAQELQLRPYQAVVLRAR</sequence>
<keyword evidence="4" id="KW-1185">Reference proteome</keyword>
<dbReference type="PANTHER" id="PTHR10357">
    <property type="entry name" value="ALPHA-AMYLASE FAMILY MEMBER"/>
    <property type="match status" value="1"/>
</dbReference>
<dbReference type="SUPFAM" id="SSF51011">
    <property type="entry name" value="Glycosyl hydrolase domain"/>
    <property type="match status" value="1"/>
</dbReference>
<dbReference type="InterPro" id="IPR013780">
    <property type="entry name" value="Glyco_hydro_b"/>
</dbReference>
<dbReference type="SMART" id="SM00642">
    <property type="entry name" value="Aamy"/>
    <property type="match status" value="1"/>
</dbReference>
<dbReference type="InterPro" id="IPR045857">
    <property type="entry name" value="O16G_dom_2"/>
</dbReference>
<protein>
    <submittedName>
        <fullName evidence="3">Alpha-glucosidase</fullName>
    </submittedName>
</protein>
<dbReference type="Gene3D" id="3.90.400.10">
    <property type="entry name" value="Oligo-1,6-glucosidase, Domain 2"/>
    <property type="match status" value="1"/>
</dbReference>
<proteinExistence type="predicted"/>
<dbReference type="Gene3D" id="2.60.40.1180">
    <property type="entry name" value="Golgi alpha-mannosidase II"/>
    <property type="match status" value="1"/>
</dbReference>
<organism evidence="3 4">
    <name type="scientific">Stigmatella ashevillensis</name>
    <dbReference type="NCBI Taxonomy" id="2995309"/>
    <lineage>
        <taxon>Bacteria</taxon>
        <taxon>Pseudomonadati</taxon>
        <taxon>Myxococcota</taxon>
        <taxon>Myxococcia</taxon>
        <taxon>Myxococcales</taxon>
        <taxon>Cystobacterineae</taxon>
        <taxon>Archangiaceae</taxon>
        <taxon>Stigmatella</taxon>
    </lineage>
</organism>
<dbReference type="EMBL" id="JAQNDM010000001">
    <property type="protein sequence ID" value="MDC0707237.1"/>
    <property type="molecule type" value="Genomic_DNA"/>
</dbReference>
<dbReference type="InterPro" id="IPR017853">
    <property type="entry name" value="GH"/>
</dbReference>
<keyword evidence="1" id="KW-0378">Hydrolase</keyword>
<dbReference type="Proteomes" id="UP001221838">
    <property type="component" value="Unassembled WGS sequence"/>
</dbReference>
<gene>
    <name evidence="3" type="ORF">POL68_02025</name>
</gene>
<evidence type="ECO:0000259" key="2">
    <source>
        <dbReference type="SMART" id="SM00642"/>
    </source>
</evidence>
<dbReference type="SUPFAM" id="SSF51445">
    <property type="entry name" value="(Trans)glycosidases"/>
    <property type="match status" value="1"/>
</dbReference>
<dbReference type="PANTHER" id="PTHR10357:SF184">
    <property type="entry name" value="OLIGO-1,6-GLUCOSIDASE 1"/>
    <property type="match status" value="1"/>
</dbReference>
<accession>A0ABT5D4R8</accession>
<dbReference type="Pfam" id="PF00128">
    <property type="entry name" value="Alpha-amylase"/>
    <property type="match status" value="1"/>
</dbReference>
<evidence type="ECO:0000313" key="4">
    <source>
        <dbReference type="Proteomes" id="UP001221838"/>
    </source>
</evidence>
<dbReference type="CDD" id="cd11333">
    <property type="entry name" value="AmyAc_SI_OligoGlu_DGase"/>
    <property type="match status" value="1"/>
</dbReference>
<evidence type="ECO:0000256" key="1">
    <source>
        <dbReference type="ARBA" id="ARBA00022801"/>
    </source>
</evidence>
<evidence type="ECO:0000313" key="3">
    <source>
        <dbReference type="EMBL" id="MDC0707237.1"/>
    </source>
</evidence>